<dbReference type="GO" id="GO:0005634">
    <property type="term" value="C:nucleus"/>
    <property type="evidence" value="ECO:0007669"/>
    <property type="project" value="TreeGrafter"/>
</dbReference>
<feature type="region of interest" description="Disordered" evidence="1">
    <location>
        <begin position="171"/>
        <end position="230"/>
    </location>
</feature>
<feature type="compositionally biased region" description="Gly residues" evidence="1">
    <location>
        <begin position="94"/>
        <end position="103"/>
    </location>
</feature>
<dbReference type="CDD" id="cd14279">
    <property type="entry name" value="CUE"/>
    <property type="match status" value="1"/>
</dbReference>
<dbReference type="InterPro" id="IPR002625">
    <property type="entry name" value="Smr_dom"/>
</dbReference>
<dbReference type="PANTHER" id="PTHR46535">
    <property type="entry name" value="NEDD4-BINDING PROTEIN 2"/>
    <property type="match status" value="1"/>
</dbReference>
<gene>
    <name evidence="3" type="ORF">P280DRAFT_553662</name>
</gene>
<dbReference type="EMBL" id="MU006805">
    <property type="protein sequence ID" value="KAF2635605.1"/>
    <property type="molecule type" value="Genomic_DNA"/>
</dbReference>
<dbReference type="InterPro" id="IPR058864">
    <property type="entry name" value="UBA_10"/>
</dbReference>
<dbReference type="OrthoDB" id="443981at2759"/>
<protein>
    <recommendedName>
        <fullName evidence="2">Smr domain-containing protein</fullName>
    </recommendedName>
</protein>
<dbReference type="SUPFAM" id="SSF160443">
    <property type="entry name" value="SMR domain-like"/>
    <property type="match status" value="1"/>
</dbReference>
<dbReference type="PROSITE" id="PS50828">
    <property type="entry name" value="SMR"/>
    <property type="match status" value="1"/>
</dbReference>
<sequence length="534" mass="57403">MDELLDLEQEYCPPLDPALIHALFSDYAPTPDGVQTLRAILDGMRNDAFAEQLTEFDASGSGGGGGLLGGIGSEDRESNAESWASQTTVTDYAGIGGRSGSGSGSSEVDGEGRDCFRELEGFDVPTKELLLAETFPTLRLDFIKYTLGKCDDDFGKATDELLNHVYFEDTRTSPTEETAPRGIDAFSEDYHVPKRGKKGKRKKPKSGFYDAGSIPASESDPSATPPVNRWHDSGKDVEFIASRTRLGKKIIASLYHKNGASLAATILMIIRNDLTSHAKDGEPDASLVQPAIELVAEFTNIDLEYAVALIRLTEPSTANAHELAKALTVYPRTEPLSTVDVRIIPRYAPLNLEDPSSDSPSPLPELSPAVLPRNTASLTAARGEAFTQASSFYRKGRSDPLMRAAAGYYAQLGRDAHSHLVVHRASDADAIVAAQSSSTVLDLHGVDVKNATRIALERVRAWWDGLGEQRIPGGGRTGAGEGFRVVTGVGRHSEGGRGKLGPAVWRVLFREGWRVEVGGVGGGGELVVWGRRRG</sequence>
<feature type="region of interest" description="Disordered" evidence="1">
    <location>
        <begin position="91"/>
        <end position="110"/>
    </location>
</feature>
<accession>A0A6A6RK96</accession>
<dbReference type="AlphaFoldDB" id="A0A6A6RK96"/>
<feature type="domain" description="Smr" evidence="2">
    <location>
        <begin position="441"/>
        <end position="531"/>
    </location>
</feature>
<dbReference type="Gene3D" id="3.30.1370.110">
    <property type="match status" value="1"/>
</dbReference>
<reference evidence="3" key="1">
    <citation type="journal article" date="2020" name="Stud. Mycol.">
        <title>101 Dothideomycetes genomes: a test case for predicting lifestyles and emergence of pathogens.</title>
        <authorList>
            <person name="Haridas S."/>
            <person name="Albert R."/>
            <person name="Binder M."/>
            <person name="Bloem J."/>
            <person name="Labutti K."/>
            <person name="Salamov A."/>
            <person name="Andreopoulos B."/>
            <person name="Baker S."/>
            <person name="Barry K."/>
            <person name="Bills G."/>
            <person name="Bluhm B."/>
            <person name="Cannon C."/>
            <person name="Castanera R."/>
            <person name="Culley D."/>
            <person name="Daum C."/>
            <person name="Ezra D."/>
            <person name="Gonzalez J."/>
            <person name="Henrissat B."/>
            <person name="Kuo A."/>
            <person name="Liang C."/>
            <person name="Lipzen A."/>
            <person name="Lutzoni F."/>
            <person name="Magnuson J."/>
            <person name="Mondo S."/>
            <person name="Nolan M."/>
            <person name="Ohm R."/>
            <person name="Pangilinan J."/>
            <person name="Park H.-J."/>
            <person name="Ramirez L."/>
            <person name="Alfaro M."/>
            <person name="Sun H."/>
            <person name="Tritt A."/>
            <person name="Yoshinaga Y."/>
            <person name="Zwiers L.-H."/>
            <person name="Turgeon B."/>
            <person name="Goodwin S."/>
            <person name="Spatafora J."/>
            <person name="Crous P."/>
            <person name="Grigoriev I."/>
        </authorList>
    </citation>
    <scope>NUCLEOTIDE SEQUENCE</scope>
    <source>
        <strain evidence="3">CBS 473.64</strain>
    </source>
</reference>
<dbReference type="Pfam" id="PF26286">
    <property type="entry name" value="UBA_10"/>
    <property type="match status" value="1"/>
</dbReference>
<dbReference type="InterPro" id="IPR036063">
    <property type="entry name" value="Smr_dom_sf"/>
</dbReference>
<keyword evidence="4" id="KW-1185">Reference proteome</keyword>
<dbReference type="GO" id="GO:0004519">
    <property type="term" value="F:endonuclease activity"/>
    <property type="evidence" value="ECO:0007669"/>
    <property type="project" value="TreeGrafter"/>
</dbReference>
<organism evidence="3 4">
    <name type="scientific">Massarina eburnea CBS 473.64</name>
    <dbReference type="NCBI Taxonomy" id="1395130"/>
    <lineage>
        <taxon>Eukaryota</taxon>
        <taxon>Fungi</taxon>
        <taxon>Dikarya</taxon>
        <taxon>Ascomycota</taxon>
        <taxon>Pezizomycotina</taxon>
        <taxon>Dothideomycetes</taxon>
        <taxon>Pleosporomycetidae</taxon>
        <taxon>Pleosporales</taxon>
        <taxon>Massarineae</taxon>
        <taxon>Massarinaceae</taxon>
        <taxon>Massarina</taxon>
    </lineage>
</organism>
<dbReference type="PANTHER" id="PTHR46535:SF1">
    <property type="entry name" value="NEDD4-BINDING PROTEIN 2"/>
    <property type="match status" value="1"/>
</dbReference>
<dbReference type="InterPro" id="IPR052772">
    <property type="entry name" value="Endo/PolyKinase_Domain-Protein"/>
</dbReference>
<evidence type="ECO:0000313" key="3">
    <source>
        <dbReference type="EMBL" id="KAF2635605.1"/>
    </source>
</evidence>
<dbReference type="Proteomes" id="UP000799753">
    <property type="component" value="Unassembled WGS sequence"/>
</dbReference>
<name>A0A6A6RK96_9PLEO</name>
<feature type="compositionally biased region" description="Basic residues" evidence="1">
    <location>
        <begin position="193"/>
        <end position="205"/>
    </location>
</feature>
<evidence type="ECO:0000259" key="2">
    <source>
        <dbReference type="PROSITE" id="PS50828"/>
    </source>
</evidence>
<evidence type="ECO:0000256" key="1">
    <source>
        <dbReference type="SAM" id="MobiDB-lite"/>
    </source>
</evidence>
<proteinExistence type="predicted"/>
<evidence type="ECO:0000313" key="4">
    <source>
        <dbReference type="Proteomes" id="UP000799753"/>
    </source>
</evidence>